<dbReference type="PROSITE" id="PS00018">
    <property type="entry name" value="EF_HAND_1"/>
    <property type="match status" value="1"/>
</dbReference>
<accession>A0AAD2JP98</accession>
<evidence type="ECO:0000313" key="4">
    <source>
        <dbReference type="Proteomes" id="UP001295423"/>
    </source>
</evidence>
<feature type="compositionally biased region" description="Basic and acidic residues" evidence="1">
    <location>
        <begin position="100"/>
        <end position="110"/>
    </location>
</feature>
<feature type="domain" description="Nucleolar 27S pre-rRNA processing Urb2/Npa2 C-terminal" evidence="2">
    <location>
        <begin position="1404"/>
        <end position="1583"/>
    </location>
</feature>
<evidence type="ECO:0000256" key="1">
    <source>
        <dbReference type="SAM" id="MobiDB-lite"/>
    </source>
</evidence>
<reference evidence="3" key="1">
    <citation type="submission" date="2023-08" db="EMBL/GenBank/DDBJ databases">
        <authorList>
            <person name="Audoor S."/>
            <person name="Bilcke G."/>
        </authorList>
    </citation>
    <scope>NUCLEOTIDE SEQUENCE</scope>
</reference>
<name>A0AAD2JP98_9STRA</name>
<evidence type="ECO:0000313" key="3">
    <source>
        <dbReference type="EMBL" id="CAJ1969340.1"/>
    </source>
</evidence>
<organism evidence="3 4">
    <name type="scientific">Cylindrotheca closterium</name>
    <dbReference type="NCBI Taxonomy" id="2856"/>
    <lineage>
        <taxon>Eukaryota</taxon>
        <taxon>Sar</taxon>
        <taxon>Stramenopiles</taxon>
        <taxon>Ochrophyta</taxon>
        <taxon>Bacillariophyta</taxon>
        <taxon>Bacillariophyceae</taxon>
        <taxon>Bacillariophycidae</taxon>
        <taxon>Bacillariales</taxon>
        <taxon>Bacillariaceae</taxon>
        <taxon>Cylindrotheca</taxon>
    </lineage>
</organism>
<sequence length="1583" mass="176194">MAKRKRRSNSDSSRTKSCPTNPFHKFGYRHGEQQGSSKQQDANNEGETKDPVFPTFLSIMELSKQKSTDESKSKMDKVVKELISYLPAITTSSSSSSSDDIDHHSSRSEIEPNQLEASILSATDIVTLLLPWSIKTLLRSSHSTSENYTDDNNNTPWQTLKTCLEFVVYQQQQQQQQVEHNNKASTVEETIKVADILTLGALHKLVPLAIKTALQNSNKNNNSKGKSSQATAATCYCILVDNYYMSPFDSICDSLLPMLDRDDNDIGDGGDDAMDDDDSVDGARFQAMVVSTLGLLHRRLEKANPKKSFQKLITHDVFCVLIKIYRRSANGWQHDSRPIIESLLLHGLFHLEHHMDGFRSIEMMKIPTCAQASNDHMDVDKDKKAKSFHCYQEGLLPMIAMGLSPTHSKSMEDVAAFVGILPIILNCFILQTHVLRDQLNEKAHSKKKASDSLKIVQLQFRFFSVLSTHLVNRLETRGKEGEIMDRASVYWALEQNLRQLLVHDVYLPTMDDKKEVHFQFLSNLGTTIVKKFNSDKSGNRTMANDELKNALACLDVLVQLNHLVLHDALPQVVANCVTSINISNDEELHEEASKFFITLASTYKKLRQLDYFVSSFVNAIDLLKKDQRGESLRALNVMVCDPKVEATLADAIFSSPVNQVKDTFTRLNDHIVRYAGEERSTHKSIDAVVSLLVLILQNVRIEMNTASEIYPLCEAVVNGAVQSIIHSHNSIRSPQSRNGLQLFGHAVALLNKCEFWIDRTSDKAREEASRYAIPHQLFEIFDGATLSTEVGQSVSQELQFLACQYVQRLHSQIQEKQQIMFSSDEAEFSNEQLVATAQKLAHFALQISASEGIELVDVPQKASGLRALADSVSSWAPYVEKKDMVVFLSNLFSCHLLHDISNLGDSVCTRLLTDSEFFEARHVAESLGCALVSCTAALTQKALDSSFKIKKFSSKYLTCQISHSSWTRSTANQLNTVLTTNGASAKGKVVNSEEGKVHLKAASKCVAMLKSLPASIWTETDNCIDSFDLIMRLDLVYRSICEKNDLLQSTAVNILTGLREISSHILQSTSHNTPGTIIGESYTLRNYMQCVASSTQALMAKVDDHGDSYLRLVTSSKRSFGGIAKNAMVQPDALKDISEGLDSIISVSNTSNDDPAKLCTAVLCWAIVKELDLSKNALLVESTADLKRIIMAIFDIALEDFLPNALDDKSTNLILRNESTHIVGELLKFDPEETSDILGGIEAKKSIENSVLKAATKALHSNQVEGGLDYLIGCLAISKPTKSTRISLANGIIKVESTRNPVLETAFSELVTDLDSGSLEALLNDLSSFAARGRIAAFRLRLIHLVVVKLAPTSSLPVVAEYSRRYFMFAIQCMVKHNSTPSDCFDRTVYCAVSLIIDMASNRDVISLRESDIALILCHISSAINILDEPSKEFHAVTTSVYSSCCLMLTFLLQRFPKQLHSCVSLTSGLLVALLQRALHGDFTKSDAKMRCQKYTRLCELLQPHGDVYKKHVLAVLLEYVKALRGNLDPARKNDIMPAIFCLLDILQQYENSQLNSMLDDMGRALLRSTHTNYQRAHVYKGQ</sequence>
<dbReference type="Proteomes" id="UP001295423">
    <property type="component" value="Unassembled WGS sequence"/>
</dbReference>
<feature type="region of interest" description="Disordered" evidence="1">
    <location>
        <begin position="1"/>
        <end position="51"/>
    </location>
</feature>
<dbReference type="PANTHER" id="PTHR15682">
    <property type="entry name" value="UNHEALTHY RIBOSOME BIOGENESIS PROTEIN 2 HOMOLOG"/>
    <property type="match status" value="1"/>
</dbReference>
<dbReference type="GO" id="GO:0005730">
    <property type="term" value="C:nucleolus"/>
    <property type="evidence" value="ECO:0007669"/>
    <property type="project" value="TreeGrafter"/>
</dbReference>
<comment type="caution">
    <text evidence="3">The sequence shown here is derived from an EMBL/GenBank/DDBJ whole genome shotgun (WGS) entry which is preliminary data.</text>
</comment>
<evidence type="ECO:0000259" key="2">
    <source>
        <dbReference type="Pfam" id="PF10441"/>
    </source>
</evidence>
<proteinExistence type="predicted"/>
<dbReference type="PANTHER" id="PTHR15682:SF2">
    <property type="entry name" value="UNHEALTHY RIBOSOME BIOGENESIS PROTEIN 2 HOMOLOG"/>
    <property type="match status" value="1"/>
</dbReference>
<feature type="region of interest" description="Disordered" evidence="1">
    <location>
        <begin position="90"/>
        <end position="110"/>
    </location>
</feature>
<dbReference type="InterPro" id="IPR018247">
    <property type="entry name" value="EF_Hand_1_Ca_BS"/>
</dbReference>
<gene>
    <name evidence="3" type="ORF">CYCCA115_LOCUS23656</name>
</gene>
<dbReference type="EMBL" id="CAKOGP040002424">
    <property type="protein sequence ID" value="CAJ1969340.1"/>
    <property type="molecule type" value="Genomic_DNA"/>
</dbReference>
<protein>
    <recommendedName>
        <fullName evidence="2">Nucleolar 27S pre-rRNA processing Urb2/Npa2 C-terminal domain-containing protein</fullName>
    </recommendedName>
</protein>
<dbReference type="Pfam" id="PF10441">
    <property type="entry name" value="Urb2"/>
    <property type="match status" value="1"/>
</dbReference>
<dbReference type="InterPro" id="IPR052609">
    <property type="entry name" value="Ribosome_Biogenesis_Reg"/>
</dbReference>
<dbReference type="GO" id="GO:0042254">
    <property type="term" value="P:ribosome biogenesis"/>
    <property type="evidence" value="ECO:0007669"/>
    <property type="project" value="TreeGrafter"/>
</dbReference>
<feature type="compositionally biased region" description="Polar residues" evidence="1">
    <location>
        <begin position="33"/>
        <end position="45"/>
    </location>
</feature>
<dbReference type="InterPro" id="IPR018849">
    <property type="entry name" value="Urb2/Npa2_C"/>
</dbReference>
<keyword evidence="4" id="KW-1185">Reference proteome</keyword>